<reference evidence="1" key="1">
    <citation type="submission" date="2019-09" db="EMBL/GenBank/DDBJ databases">
        <authorList>
            <person name="Zhang L."/>
        </authorList>
    </citation>
    <scope>NUCLEOTIDE SEQUENCE</scope>
</reference>
<accession>A0A5K1DZI3</accession>
<sequence length="78" mass="8137">MKEPGVGTAVLEHLPTAGKDDESDLGIAEDGELMRLLQQPVPPIGERNLPVGGVLNPPHLNTSTSYAHLNVISTLSGA</sequence>
<dbReference type="AlphaFoldDB" id="A0A5K1DZI3"/>
<dbReference type="EMBL" id="LR721784">
    <property type="protein sequence ID" value="VVW44285.1"/>
    <property type="molecule type" value="Genomic_DNA"/>
</dbReference>
<evidence type="ECO:0000313" key="1">
    <source>
        <dbReference type="EMBL" id="VVW44285.1"/>
    </source>
</evidence>
<proteinExistence type="predicted"/>
<name>A0A5K1DZI3_9MAGN</name>
<protein>
    <submittedName>
        <fullName evidence="1">Uncharacterized protein</fullName>
    </submittedName>
</protein>
<gene>
    <name evidence="1" type="ORF">NYM_LOCUS22050</name>
</gene>
<organism evidence="1">
    <name type="scientific">Nymphaea colorata</name>
    <name type="common">pocket water lily</name>
    <dbReference type="NCBI Taxonomy" id="210225"/>
    <lineage>
        <taxon>Eukaryota</taxon>
        <taxon>Viridiplantae</taxon>
        <taxon>Streptophyta</taxon>
        <taxon>Embryophyta</taxon>
        <taxon>Tracheophyta</taxon>
        <taxon>Spermatophyta</taxon>
        <taxon>Magnoliopsida</taxon>
        <taxon>Nymphaeales</taxon>
        <taxon>Nymphaeaceae</taxon>
        <taxon>Nymphaea</taxon>
    </lineage>
</organism>
<dbReference type="Gramene" id="NC6G0255050.1">
    <property type="protein sequence ID" value="NC6G0255050.1:cds"/>
    <property type="gene ID" value="NC6G0255050"/>
</dbReference>